<keyword evidence="7" id="KW-1185">Reference proteome</keyword>
<name>A0A0G4EAM5_VITBC</name>
<feature type="region of interest" description="Disordered" evidence="4">
    <location>
        <begin position="312"/>
        <end position="332"/>
    </location>
</feature>
<dbReference type="ESTHER" id="9alve-a0a0g4eam5">
    <property type="family name" value="Carb_B_Root"/>
</dbReference>
<comment type="similarity">
    <text evidence="1 3">Belongs to the type-B carboxylesterase/lipase family.</text>
</comment>
<dbReference type="STRING" id="1169540.A0A0G4EAM5"/>
<dbReference type="InParanoid" id="A0A0G4EAM5"/>
<accession>A0A0G4EAM5</accession>
<dbReference type="SUPFAM" id="SSF53474">
    <property type="entry name" value="alpha/beta-Hydrolases"/>
    <property type="match status" value="1"/>
</dbReference>
<dbReference type="PROSITE" id="PS00122">
    <property type="entry name" value="CARBOXYLESTERASE_B_1"/>
    <property type="match status" value="1"/>
</dbReference>
<feature type="domain" description="Carboxylesterase type B" evidence="5">
    <location>
        <begin position="35"/>
        <end position="246"/>
    </location>
</feature>
<evidence type="ECO:0000313" key="6">
    <source>
        <dbReference type="EMBL" id="CEL92318.1"/>
    </source>
</evidence>
<dbReference type="Proteomes" id="UP000041254">
    <property type="component" value="Unassembled WGS sequence"/>
</dbReference>
<reference evidence="6 7" key="1">
    <citation type="submission" date="2014-11" db="EMBL/GenBank/DDBJ databases">
        <authorList>
            <person name="Zhu J."/>
            <person name="Qi W."/>
            <person name="Song R."/>
        </authorList>
    </citation>
    <scope>NUCLEOTIDE SEQUENCE [LARGE SCALE GENOMIC DNA]</scope>
</reference>
<dbReference type="InterPro" id="IPR050654">
    <property type="entry name" value="AChE-related_enzymes"/>
</dbReference>
<dbReference type="InterPro" id="IPR019826">
    <property type="entry name" value="Carboxylesterase_B_AS"/>
</dbReference>
<dbReference type="Pfam" id="PF00135">
    <property type="entry name" value="COesterase"/>
    <property type="match status" value="2"/>
</dbReference>
<gene>
    <name evidence="6" type="ORF">Vbra_23102</name>
</gene>
<dbReference type="PANTHER" id="PTHR43918:SF4">
    <property type="entry name" value="CARBOXYLIC ESTER HYDROLASE"/>
    <property type="match status" value="1"/>
</dbReference>
<evidence type="ECO:0000256" key="2">
    <source>
        <dbReference type="ARBA" id="ARBA00022801"/>
    </source>
</evidence>
<evidence type="ECO:0000256" key="3">
    <source>
        <dbReference type="RuleBase" id="RU361235"/>
    </source>
</evidence>
<dbReference type="EMBL" id="CDMY01000068">
    <property type="protein sequence ID" value="CEL92318.1"/>
    <property type="molecule type" value="Genomic_DNA"/>
</dbReference>
<dbReference type="AlphaFoldDB" id="A0A0G4EAM5"/>
<proteinExistence type="inferred from homology"/>
<dbReference type="InterPro" id="IPR029058">
    <property type="entry name" value="AB_hydrolase_fold"/>
</dbReference>
<dbReference type="OrthoDB" id="423410at2759"/>
<dbReference type="InterPro" id="IPR002018">
    <property type="entry name" value="CarbesteraseB"/>
</dbReference>
<feature type="domain" description="Carboxylesterase type B" evidence="5">
    <location>
        <begin position="356"/>
        <end position="529"/>
    </location>
</feature>
<evidence type="ECO:0000256" key="1">
    <source>
        <dbReference type="ARBA" id="ARBA00005964"/>
    </source>
</evidence>
<feature type="chain" id="PRO_5005118002" description="Carboxylic ester hydrolase" evidence="3">
    <location>
        <begin position="27"/>
        <end position="606"/>
    </location>
</feature>
<keyword evidence="3" id="KW-0732">Signal</keyword>
<feature type="compositionally biased region" description="Gly residues" evidence="4">
    <location>
        <begin position="316"/>
        <end position="330"/>
    </location>
</feature>
<sequence>MPVSERVRVATLPLLLLVASLQVAIGQLIADPEPQAVVSTKYGDVLGHRSNASDRVRVYEGIPYASHARWQLPEPPQPWDGVLNGSESKTRCIQVKADFPDMMAHVPQSEECLELAVWTPAAGQQREELPTVVYIHGGGFAIGSAYDQDKSLFANATDTVVVAMNYRLGVFGFMAHPDLADQQTNFGLHDQLMALKWVKDNIAAFGGDPDDVTLVGYSAGADSVLYHLTWNESWPFFRRAAAFSPSTGFRPITLAEGLVIRGKGFEEAMGVESLEGLMNASATSLNEASPSSMDTGVCQCDPSLPEWRTALRQGGSAAGGGGGGGGGLRGSTGVVASAPSDYSFDDKRTTYRDFPAPVIDGDVLRFTTPLQAMEAGDVARVPLLLSSVSEETQWWTRNMSSSSMTEDMFNKTMLQSYGNETGARLLATQYSRGQTDGWLRAYARLLGALSTNCWTDLMMRSHPAAAYLLFFDTVTPTMEAMNASGAYHGMDMDYLFATGHFFDMGKFDDQDWQISNHLWELSRQFVRDEPMVVPQYADTNEDFRATLVIDRSDDPVRVEKAGMVEYFGCDELAVHEGEGGLVEGSIHQLPFAPRIPFAMPPPTAER</sequence>
<evidence type="ECO:0000256" key="4">
    <source>
        <dbReference type="SAM" id="MobiDB-lite"/>
    </source>
</evidence>
<dbReference type="GO" id="GO:0052689">
    <property type="term" value="F:carboxylic ester hydrolase activity"/>
    <property type="evidence" value="ECO:0007669"/>
    <property type="project" value="TreeGrafter"/>
</dbReference>
<organism evidence="6 7">
    <name type="scientific">Vitrella brassicaformis (strain CCMP3155)</name>
    <dbReference type="NCBI Taxonomy" id="1169540"/>
    <lineage>
        <taxon>Eukaryota</taxon>
        <taxon>Sar</taxon>
        <taxon>Alveolata</taxon>
        <taxon>Colpodellida</taxon>
        <taxon>Vitrellaceae</taxon>
        <taxon>Vitrella</taxon>
    </lineage>
</organism>
<dbReference type="VEuPathDB" id="CryptoDB:Vbra_23102"/>
<evidence type="ECO:0000313" key="7">
    <source>
        <dbReference type="Proteomes" id="UP000041254"/>
    </source>
</evidence>
<protein>
    <recommendedName>
        <fullName evidence="3">Carboxylic ester hydrolase</fullName>
        <ecNumber evidence="3">3.1.1.-</ecNumber>
    </recommendedName>
</protein>
<feature type="signal peptide" evidence="3">
    <location>
        <begin position="1"/>
        <end position="26"/>
    </location>
</feature>
<keyword evidence="2 3" id="KW-0378">Hydrolase</keyword>
<dbReference type="EC" id="3.1.1.-" evidence="3"/>
<dbReference type="Gene3D" id="3.40.50.1820">
    <property type="entry name" value="alpha/beta hydrolase"/>
    <property type="match status" value="1"/>
</dbReference>
<dbReference type="PANTHER" id="PTHR43918">
    <property type="entry name" value="ACETYLCHOLINESTERASE"/>
    <property type="match status" value="1"/>
</dbReference>
<evidence type="ECO:0000259" key="5">
    <source>
        <dbReference type="Pfam" id="PF00135"/>
    </source>
</evidence>
<dbReference type="PhylomeDB" id="A0A0G4EAM5"/>